<dbReference type="Proteomes" id="UP001260534">
    <property type="component" value="Unassembled WGS sequence"/>
</dbReference>
<organism evidence="1 2">
    <name type="scientific">Xanthomonas hawaiiensis</name>
    <dbReference type="NCBI Taxonomy" id="3003247"/>
    <lineage>
        <taxon>Bacteria</taxon>
        <taxon>Pseudomonadati</taxon>
        <taxon>Pseudomonadota</taxon>
        <taxon>Gammaproteobacteria</taxon>
        <taxon>Lysobacterales</taxon>
        <taxon>Lysobacteraceae</taxon>
        <taxon>Xanthomonas</taxon>
    </lineage>
</organism>
<reference evidence="1 2" key="1">
    <citation type="submission" date="2023-01" db="EMBL/GenBank/DDBJ databases">
        <title>Xanthomonas hawaiianensis sp. nov. isolated from Araceae family in Hawaii.</title>
        <authorList>
            <person name="Chunag S.-C."/>
            <person name="Dobhal S."/>
            <person name="Alvarez A."/>
            <person name="Arif M."/>
        </authorList>
    </citation>
    <scope>NUCLEOTIDE SEQUENCE [LARGE SCALE GENOMIC DNA]</scope>
    <source>
        <strain evidence="1 2">A2111</strain>
    </source>
</reference>
<protein>
    <submittedName>
        <fullName evidence="1">Uncharacterized protein</fullName>
    </submittedName>
</protein>
<evidence type="ECO:0000313" key="2">
    <source>
        <dbReference type="Proteomes" id="UP001260534"/>
    </source>
</evidence>
<name>A0ABU2I6J3_9XANT</name>
<gene>
    <name evidence="1" type="ORF">PNQ69_13405</name>
</gene>
<dbReference type="EMBL" id="JAQMHB010000001">
    <property type="protein sequence ID" value="MDS9993771.1"/>
    <property type="molecule type" value="Genomic_DNA"/>
</dbReference>
<sequence>MEKAASAKPNPDLAGAPTTIRLSPEARAFFAAQAEAFGQISTSSFIAMTLEGVMRATQSNDPERPQEQLRRRIELSRDRLLYVFQAHGIEPHEIASLLKDFGVTTATLHEESALLSKLTDQMIAHVAEHFHIERSWLSGSQDYRASTASQEWYKNTHGAIRTLIQLSKDGLRPEVIVIRRYQADFARSYQEGDSAPHEDVGVLIQTEQKTPNGRPYKVYELWDFERWNYPKCRHYLKALIMWLSRQAKYPSHFDRIKLCGRSIDNDLLQKLICGRLLPVEALQLSHKSGSHWDPQDYVDPESSLETEEVSIVEKHYYDAPQLEKLFEELIPVN</sequence>
<keyword evidence="2" id="KW-1185">Reference proteome</keyword>
<dbReference type="RefSeq" id="WP_209231072.1">
    <property type="nucleotide sequence ID" value="NZ_JAGHXG010000011.1"/>
</dbReference>
<comment type="caution">
    <text evidence="1">The sequence shown here is derived from an EMBL/GenBank/DDBJ whole genome shotgun (WGS) entry which is preliminary data.</text>
</comment>
<proteinExistence type="predicted"/>
<evidence type="ECO:0000313" key="1">
    <source>
        <dbReference type="EMBL" id="MDS9993771.1"/>
    </source>
</evidence>
<accession>A0ABU2I6J3</accession>